<keyword evidence="1" id="KW-0813">Transport</keyword>
<dbReference type="Pfam" id="PF00005">
    <property type="entry name" value="ABC_tran"/>
    <property type="match status" value="1"/>
</dbReference>
<keyword evidence="3 5" id="KW-0067">ATP-binding</keyword>
<dbReference type="PANTHER" id="PTHR42781:SF4">
    <property type="entry name" value="SPERMIDINE_PUTRESCINE IMPORT ATP-BINDING PROTEIN POTA"/>
    <property type="match status" value="1"/>
</dbReference>
<evidence type="ECO:0000256" key="1">
    <source>
        <dbReference type="ARBA" id="ARBA00022448"/>
    </source>
</evidence>
<evidence type="ECO:0000259" key="4">
    <source>
        <dbReference type="PROSITE" id="PS50893"/>
    </source>
</evidence>
<dbReference type="Proteomes" id="UP000194260">
    <property type="component" value="Chromosome"/>
</dbReference>
<name>A0A1X9SUT4_9BACT</name>
<dbReference type="InterPro" id="IPR050093">
    <property type="entry name" value="ABC_SmlMolc_Importer"/>
</dbReference>
<dbReference type="AlphaFoldDB" id="A0A1X9SUT4"/>
<dbReference type="GO" id="GO:0005524">
    <property type="term" value="F:ATP binding"/>
    <property type="evidence" value="ECO:0007669"/>
    <property type="project" value="UniProtKB-KW"/>
</dbReference>
<evidence type="ECO:0000313" key="5">
    <source>
        <dbReference type="EMBL" id="ARR00007.1"/>
    </source>
</evidence>
<dbReference type="STRING" id="1660073.CSUIS_0157"/>
<reference evidence="7" key="1">
    <citation type="journal article" date="2017" name="Genome Biol. Evol.">
        <title>Comparative Genomic Analysis Identifies a Campylobacter Clade Deficient in Selenium Metabolism.</title>
        <authorList>
            <person name="Miller W.G."/>
            <person name="Yee E."/>
            <person name="Lopes B.S."/>
            <person name="Chapman M.H."/>
            <person name="Huynh S."/>
            <person name="Bono J.L."/>
            <person name="Parker C.T."/>
            <person name="Strachan N.J.C."/>
            <person name="Forbes K.J."/>
        </authorList>
    </citation>
    <scope>NUCLEOTIDE SEQUENCE [LARGE SCALE GENOMIC DNA]</scope>
    <source>
        <strain evidence="7">RM6137</strain>
    </source>
</reference>
<evidence type="ECO:0000313" key="6">
    <source>
        <dbReference type="EMBL" id="MEE3744141.1"/>
    </source>
</evidence>
<accession>A0A1X9SUT4</accession>
<reference evidence="6 8" key="3">
    <citation type="submission" date="2024-01" db="EMBL/GenBank/DDBJ databases">
        <title>Campylobacter porcellus sp. nov.</title>
        <authorList>
            <person name="Papic B."/>
            <person name="Gruntar I."/>
        </authorList>
    </citation>
    <scope>NUCLEOTIDE SEQUENCE [LARGE SCALE GENOMIC DNA]</scope>
    <source>
        <strain evidence="6 8">CX2-4855-23</strain>
    </source>
</reference>
<proteinExistence type="predicted"/>
<evidence type="ECO:0000256" key="3">
    <source>
        <dbReference type="ARBA" id="ARBA00022840"/>
    </source>
</evidence>
<dbReference type="SUPFAM" id="SSF52540">
    <property type="entry name" value="P-loop containing nucleoside triphosphate hydrolases"/>
    <property type="match status" value="1"/>
</dbReference>
<sequence length="229" mass="26116">MSILRVENLSYYIAQKPIIKDFSLSLNLGQIVTLFGPSGCGKSTFLRLISSILKPKDGIINHSGKISYIFQEHRLFDSLSVYENIALVMKRADPKWIYDNLSDLGLSKIDAKKYPNELSGGMRARVAFIRALAYNGDLILLDEPFSGIDFTMRQILMEKLNSAIKSNNKAAILVTHDAYEACKLSDIIIFLSQTQMQIEKTLKINQKNRDEKFIKELFNSEFKGRIYFD</sequence>
<dbReference type="SMART" id="SM00382">
    <property type="entry name" value="AAA"/>
    <property type="match status" value="1"/>
</dbReference>
<dbReference type="PROSITE" id="PS50893">
    <property type="entry name" value="ABC_TRANSPORTER_2"/>
    <property type="match status" value="1"/>
</dbReference>
<evidence type="ECO:0000313" key="8">
    <source>
        <dbReference type="Proteomes" id="UP001331664"/>
    </source>
</evidence>
<organism evidence="5 7">
    <name type="scientific">Campylobacter porcelli</name>
    <dbReference type="NCBI Taxonomy" id="1660073"/>
    <lineage>
        <taxon>Bacteria</taxon>
        <taxon>Pseudomonadati</taxon>
        <taxon>Campylobacterota</taxon>
        <taxon>Epsilonproteobacteria</taxon>
        <taxon>Campylobacterales</taxon>
        <taxon>Campylobacteraceae</taxon>
        <taxon>Campylobacter</taxon>
    </lineage>
</organism>
<protein>
    <submittedName>
        <fullName evidence="6">ATP-binding cassette domain-containing protein</fullName>
    </submittedName>
    <submittedName>
        <fullName evidence="5">Nitrate/sulfonate/bicarbonate ABC transporter, ATP-binding protein</fullName>
    </submittedName>
</protein>
<dbReference type="EMBL" id="JAZBRD010000002">
    <property type="protein sequence ID" value="MEE3744141.1"/>
    <property type="molecule type" value="Genomic_DNA"/>
</dbReference>
<dbReference type="GO" id="GO:0016887">
    <property type="term" value="F:ATP hydrolysis activity"/>
    <property type="evidence" value="ECO:0007669"/>
    <property type="project" value="InterPro"/>
</dbReference>
<feature type="domain" description="ABC transporter" evidence="4">
    <location>
        <begin position="4"/>
        <end position="218"/>
    </location>
</feature>
<reference evidence="5" key="2">
    <citation type="journal article" date="2017" name="Genome Biol. Evol.">
        <title>Comparative genomic analysis identifies a Campylobacter clade deficient in selenium metabolism.</title>
        <authorList>
            <person name="Miller W.G."/>
            <person name="Yee E."/>
            <person name="Lopes B.S."/>
            <person name="Chapman M.H."/>
            <person name="Huynh S."/>
            <person name="Bono J.L."/>
            <person name="Parker C.T."/>
            <person name="Strachan N.J.C."/>
            <person name="Forbes K.J."/>
        </authorList>
    </citation>
    <scope>NUCLEOTIDE SEQUENCE [LARGE SCALE GENOMIC DNA]</scope>
    <source>
        <strain evidence="5">RM6137</strain>
    </source>
</reference>
<dbReference type="InterPro" id="IPR027417">
    <property type="entry name" value="P-loop_NTPase"/>
</dbReference>
<evidence type="ECO:0000313" key="7">
    <source>
        <dbReference type="Proteomes" id="UP000194260"/>
    </source>
</evidence>
<dbReference type="InterPro" id="IPR003439">
    <property type="entry name" value="ABC_transporter-like_ATP-bd"/>
</dbReference>
<dbReference type="Gene3D" id="3.40.50.300">
    <property type="entry name" value="P-loop containing nucleotide triphosphate hydrolases"/>
    <property type="match status" value="1"/>
</dbReference>
<dbReference type="InterPro" id="IPR003593">
    <property type="entry name" value="AAA+_ATPase"/>
</dbReference>
<dbReference type="PROSITE" id="PS00211">
    <property type="entry name" value="ABC_TRANSPORTER_1"/>
    <property type="match status" value="1"/>
</dbReference>
<dbReference type="EMBL" id="CP018789">
    <property type="protein sequence ID" value="ARR00007.1"/>
    <property type="molecule type" value="Genomic_DNA"/>
</dbReference>
<keyword evidence="8" id="KW-1185">Reference proteome</keyword>
<dbReference type="KEGG" id="camy:CSUIS_0157"/>
<dbReference type="InterPro" id="IPR017871">
    <property type="entry name" value="ABC_transporter-like_CS"/>
</dbReference>
<evidence type="ECO:0000256" key="2">
    <source>
        <dbReference type="ARBA" id="ARBA00022741"/>
    </source>
</evidence>
<keyword evidence="2" id="KW-0547">Nucleotide-binding</keyword>
<gene>
    <name evidence="5" type="ORF">CSUIS_0157</name>
    <name evidence="6" type="ORF">V2I23_02370</name>
</gene>
<dbReference type="RefSeq" id="WP_086237070.1">
    <property type="nucleotide sequence ID" value="NZ_CP018789.1"/>
</dbReference>
<dbReference type="Proteomes" id="UP001331664">
    <property type="component" value="Unassembled WGS sequence"/>
</dbReference>
<dbReference type="PANTHER" id="PTHR42781">
    <property type="entry name" value="SPERMIDINE/PUTRESCINE IMPORT ATP-BINDING PROTEIN POTA"/>
    <property type="match status" value="1"/>
</dbReference>